<name>A0A6J2UEW8_DROLE</name>
<gene>
    <name evidence="3" type="primary">LOC115632841</name>
</gene>
<dbReference type="InterPro" id="IPR010512">
    <property type="entry name" value="DUF1091"/>
</dbReference>
<proteinExistence type="predicted"/>
<evidence type="ECO:0000313" key="3">
    <source>
        <dbReference type="RefSeq" id="XP_030385958.1"/>
    </source>
</evidence>
<dbReference type="OrthoDB" id="8021351at2759"/>
<protein>
    <submittedName>
        <fullName evidence="3">Uncharacterized protein LOC115632841</fullName>
    </submittedName>
</protein>
<dbReference type="PANTHER" id="PTHR20898:SF0">
    <property type="entry name" value="DAEDALUS ON 3-RELATED"/>
    <property type="match status" value="1"/>
</dbReference>
<dbReference type="AlphaFoldDB" id="A0A6J2UEW8"/>
<dbReference type="PANTHER" id="PTHR20898">
    <property type="entry name" value="DAEDALUS ON 3-RELATED-RELATED"/>
    <property type="match status" value="1"/>
</dbReference>
<organism evidence="2 3">
    <name type="scientific">Drosophila lebanonensis</name>
    <name type="common">Fruit fly</name>
    <name type="synonym">Scaptodrosophila lebanonensis</name>
    <dbReference type="NCBI Taxonomy" id="7225"/>
    <lineage>
        <taxon>Eukaryota</taxon>
        <taxon>Metazoa</taxon>
        <taxon>Ecdysozoa</taxon>
        <taxon>Arthropoda</taxon>
        <taxon>Hexapoda</taxon>
        <taxon>Insecta</taxon>
        <taxon>Pterygota</taxon>
        <taxon>Neoptera</taxon>
        <taxon>Endopterygota</taxon>
        <taxon>Diptera</taxon>
        <taxon>Brachycera</taxon>
        <taxon>Muscomorpha</taxon>
        <taxon>Ephydroidea</taxon>
        <taxon>Drosophilidae</taxon>
        <taxon>Scaptodrosophila</taxon>
    </lineage>
</organism>
<sequence>MYKLVFVLGLLCVIGQSSATGDLIPKTSLAGLTDLLANLGTIAGEIAGCVVTSLTDCSTLVTDLAGLLNAIPDMVEDCVINIISGCADVVDMGAFSSYYFRKVVVDFNHKYVSHYAVDINPDHTSLNIALSVIRDLNVDMWLRITVSQRGAKNTYKRLFFYDMNLCNVVGKSKDFNIMQLWIQNVFKYGDMPLTCLFRKSNYSWSNLRVDKDSIPPFIMSGRFRIDPFFYLKDWDNEVAFNSSVFVDIKMK</sequence>
<dbReference type="GeneID" id="115632841"/>
<reference evidence="3" key="1">
    <citation type="submission" date="2025-08" db="UniProtKB">
        <authorList>
            <consortium name="RefSeq"/>
        </authorList>
    </citation>
    <scope>IDENTIFICATION</scope>
    <source>
        <strain evidence="3">11010-0011.00</strain>
        <tissue evidence="3">Whole body</tissue>
    </source>
</reference>
<dbReference type="Proteomes" id="UP000504634">
    <property type="component" value="Unplaced"/>
</dbReference>
<evidence type="ECO:0000313" key="2">
    <source>
        <dbReference type="Proteomes" id="UP000504634"/>
    </source>
</evidence>
<dbReference type="Pfam" id="PF06477">
    <property type="entry name" value="DUF1091"/>
    <property type="match status" value="1"/>
</dbReference>
<accession>A0A6J2UEW8</accession>
<dbReference type="RefSeq" id="XP_030385958.1">
    <property type="nucleotide sequence ID" value="XM_030530098.1"/>
</dbReference>
<feature type="chain" id="PRO_5026818945" evidence="1">
    <location>
        <begin position="20"/>
        <end position="251"/>
    </location>
</feature>
<keyword evidence="2" id="KW-1185">Reference proteome</keyword>
<evidence type="ECO:0000256" key="1">
    <source>
        <dbReference type="SAM" id="SignalP"/>
    </source>
</evidence>
<feature type="signal peptide" evidence="1">
    <location>
        <begin position="1"/>
        <end position="19"/>
    </location>
</feature>
<keyword evidence="1" id="KW-0732">Signal</keyword>